<dbReference type="PANTHER" id="PTHR45623">
    <property type="entry name" value="CHROMODOMAIN-HELICASE-DNA-BINDING PROTEIN 3-RELATED-RELATED"/>
    <property type="match status" value="1"/>
</dbReference>
<feature type="compositionally biased region" description="Low complexity" evidence="10">
    <location>
        <begin position="233"/>
        <end position="250"/>
    </location>
</feature>
<evidence type="ECO:0000256" key="7">
    <source>
        <dbReference type="ARBA" id="ARBA00023054"/>
    </source>
</evidence>
<feature type="region of interest" description="Disordered" evidence="10">
    <location>
        <begin position="1454"/>
        <end position="1478"/>
    </location>
</feature>
<evidence type="ECO:0000256" key="6">
    <source>
        <dbReference type="ARBA" id="ARBA00022840"/>
    </source>
</evidence>
<dbReference type="GO" id="GO:0140658">
    <property type="term" value="F:ATP-dependent chromatin remodeler activity"/>
    <property type="evidence" value="ECO:0007669"/>
    <property type="project" value="TreeGrafter"/>
</dbReference>
<keyword evidence="4" id="KW-0378">Hydrolase</keyword>
<evidence type="ECO:0000313" key="14">
    <source>
        <dbReference type="EMBL" id="GMI38623.1"/>
    </source>
</evidence>
<dbReference type="InterPro" id="IPR014001">
    <property type="entry name" value="Helicase_ATP-bd"/>
</dbReference>
<evidence type="ECO:0000259" key="13">
    <source>
        <dbReference type="PROSITE" id="PS51194"/>
    </source>
</evidence>
<accession>A0A9W7L8T2</accession>
<comment type="similarity">
    <text evidence="2">Belongs to the SNF2/RAD54 helicase family. ISWI subfamily.</text>
</comment>
<reference evidence="15" key="1">
    <citation type="journal article" date="2023" name="Commun. Biol.">
        <title>Genome analysis of Parmales, the sister group of diatoms, reveals the evolutionary specialization of diatoms from phago-mixotrophs to photoautotrophs.</title>
        <authorList>
            <person name="Ban H."/>
            <person name="Sato S."/>
            <person name="Yoshikawa S."/>
            <person name="Yamada K."/>
            <person name="Nakamura Y."/>
            <person name="Ichinomiya M."/>
            <person name="Sato N."/>
            <person name="Blanc-Mathieu R."/>
            <person name="Endo H."/>
            <person name="Kuwata A."/>
            <person name="Ogata H."/>
        </authorList>
    </citation>
    <scope>NUCLEOTIDE SEQUENCE [LARGE SCALE GENOMIC DNA]</scope>
</reference>
<dbReference type="GO" id="GO:0005634">
    <property type="term" value="C:nucleus"/>
    <property type="evidence" value="ECO:0007669"/>
    <property type="project" value="UniProtKB-SubCell"/>
</dbReference>
<dbReference type="CDD" id="cd18793">
    <property type="entry name" value="SF2_C_SNF"/>
    <property type="match status" value="1"/>
</dbReference>
<feature type="compositionally biased region" description="Acidic residues" evidence="10">
    <location>
        <begin position="258"/>
        <end position="271"/>
    </location>
</feature>
<dbReference type="InterPro" id="IPR036910">
    <property type="entry name" value="HMG_box_dom_sf"/>
</dbReference>
<dbReference type="SMART" id="SM00487">
    <property type="entry name" value="DEXDc"/>
    <property type="match status" value="1"/>
</dbReference>
<feature type="region of interest" description="Disordered" evidence="10">
    <location>
        <begin position="1"/>
        <end position="38"/>
    </location>
</feature>
<dbReference type="Gene3D" id="3.40.50.300">
    <property type="entry name" value="P-loop containing nucleotide triphosphate hydrolases"/>
    <property type="match status" value="1"/>
</dbReference>
<dbReference type="OrthoDB" id="5857104at2759"/>
<dbReference type="Gene3D" id="1.10.10.60">
    <property type="entry name" value="Homeodomain-like"/>
    <property type="match status" value="2"/>
</dbReference>
<organism evidence="14 15">
    <name type="scientific">Triparma columacea</name>
    <dbReference type="NCBI Taxonomy" id="722753"/>
    <lineage>
        <taxon>Eukaryota</taxon>
        <taxon>Sar</taxon>
        <taxon>Stramenopiles</taxon>
        <taxon>Ochrophyta</taxon>
        <taxon>Bolidophyceae</taxon>
        <taxon>Parmales</taxon>
        <taxon>Triparmaceae</taxon>
        <taxon>Triparma</taxon>
    </lineage>
</organism>
<dbReference type="GO" id="GO:0042393">
    <property type="term" value="F:histone binding"/>
    <property type="evidence" value="ECO:0007669"/>
    <property type="project" value="TreeGrafter"/>
</dbReference>
<dbReference type="EMBL" id="BRYA01000089">
    <property type="protein sequence ID" value="GMI38623.1"/>
    <property type="molecule type" value="Genomic_DNA"/>
</dbReference>
<dbReference type="SMART" id="SM00490">
    <property type="entry name" value="HELICc"/>
    <property type="match status" value="1"/>
</dbReference>
<dbReference type="Pfam" id="PF00271">
    <property type="entry name" value="Helicase_C"/>
    <property type="match status" value="1"/>
</dbReference>
<evidence type="ECO:0000259" key="11">
    <source>
        <dbReference type="PROSITE" id="PS50118"/>
    </source>
</evidence>
<dbReference type="InterPro" id="IPR009071">
    <property type="entry name" value="HMG_box_dom"/>
</dbReference>
<protein>
    <submittedName>
        <fullName evidence="14">Uncharacterized protein</fullName>
    </submittedName>
</protein>
<dbReference type="PANTHER" id="PTHR45623:SF49">
    <property type="entry name" value="SWI_SNF-RELATED MATRIX-ASSOCIATED ACTIN-DEPENDENT REGULATOR OF CHROMATIN SUBFAMILY A MEMBER 5"/>
    <property type="match status" value="1"/>
</dbReference>
<feature type="compositionally biased region" description="Basic and acidic residues" evidence="10">
    <location>
        <begin position="99"/>
        <end position="130"/>
    </location>
</feature>
<keyword evidence="7" id="KW-0175">Coiled coil</keyword>
<dbReference type="Gene3D" id="1.10.30.10">
    <property type="entry name" value="High mobility group box domain"/>
    <property type="match status" value="1"/>
</dbReference>
<dbReference type="InterPro" id="IPR001650">
    <property type="entry name" value="Helicase_C-like"/>
</dbReference>
<feature type="DNA-binding region" description="HMG box" evidence="9">
    <location>
        <begin position="44"/>
        <end position="116"/>
    </location>
</feature>
<feature type="region of interest" description="Disordered" evidence="10">
    <location>
        <begin position="99"/>
        <end position="212"/>
    </location>
</feature>
<feature type="domain" description="Helicase ATP-binding" evidence="12">
    <location>
        <begin position="304"/>
        <end position="495"/>
    </location>
</feature>
<dbReference type="SUPFAM" id="SSF47095">
    <property type="entry name" value="HMG-box"/>
    <property type="match status" value="1"/>
</dbReference>
<dbReference type="SMART" id="SM00398">
    <property type="entry name" value="HMG"/>
    <property type="match status" value="1"/>
</dbReference>
<dbReference type="PROSITE" id="PS50118">
    <property type="entry name" value="HMG_BOX_2"/>
    <property type="match status" value="1"/>
</dbReference>
<dbReference type="PROSITE" id="PS51192">
    <property type="entry name" value="HELICASE_ATP_BIND_1"/>
    <property type="match status" value="1"/>
</dbReference>
<dbReference type="GO" id="GO:0004386">
    <property type="term" value="F:helicase activity"/>
    <property type="evidence" value="ECO:0007669"/>
    <property type="project" value="UniProtKB-KW"/>
</dbReference>
<keyword evidence="8 9" id="KW-0539">Nucleus</keyword>
<proteinExistence type="inferred from homology"/>
<dbReference type="Proteomes" id="UP001165065">
    <property type="component" value="Unassembled WGS sequence"/>
</dbReference>
<dbReference type="InterPro" id="IPR009057">
    <property type="entry name" value="Homeodomain-like_sf"/>
</dbReference>
<dbReference type="GO" id="GO:0003682">
    <property type="term" value="F:chromatin binding"/>
    <property type="evidence" value="ECO:0007669"/>
    <property type="project" value="TreeGrafter"/>
</dbReference>
<evidence type="ECO:0000259" key="12">
    <source>
        <dbReference type="PROSITE" id="PS51192"/>
    </source>
</evidence>
<feature type="domain" description="HMG box" evidence="11">
    <location>
        <begin position="44"/>
        <end position="116"/>
    </location>
</feature>
<feature type="compositionally biased region" description="Low complexity" evidence="10">
    <location>
        <begin position="22"/>
        <end position="31"/>
    </location>
</feature>
<evidence type="ECO:0000313" key="15">
    <source>
        <dbReference type="Proteomes" id="UP001165065"/>
    </source>
</evidence>
<dbReference type="FunFam" id="3.40.50.10810:FF:000015">
    <property type="entry name" value="lymphoid-specific helicase isoform X1"/>
    <property type="match status" value="1"/>
</dbReference>
<feature type="region of interest" description="Disordered" evidence="10">
    <location>
        <begin position="1405"/>
        <end position="1437"/>
    </location>
</feature>
<keyword evidence="9" id="KW-0238">DNA-binding</keyword>
<dbReference type="PROSITE" id="PS51194">
    <property type="entry name" value="HELICASE_CTER"/>
    <property type="match status" value="1"/>
</dbReference>
<dbReference type="Gene3D" id="3.40.50.10810">
    <property type="entry name" value="Tandem AAA-ATPase domain"/>
    <property type="match status" value="1"/>
</dbReference>
<dbReference type="InterPro" id="IPR049730">
    <property type="entry name" value="SNF2/RAD54-like_C"/>
</dbReference>
<gene>
    <name evidence="14" type="ORF">TrCOL_g11494</name>
</gene>
<feature type="domain" description="Helicase C-terminal" evidence="13">
    <location>
        <begin position="629"/>
        <end position="780"/>
    </location>
</feature>
<evidence type="ECO:0000256" key="4">
    <source>
        <dbReference type="ARBA" id="ARBA00022801"/>
    </source>
</evidence>
<name>A0A9W7L8T2_9STRA</name>
<dbReference type="GO" id="GO:0003677">
    <property type="term" value="F:DNA binding"/>
    <property type="evidence" value="ECO:0007669"/>
    <property type="project" value="UniProtKB-UniRule"/>
</dbReference>
<dbReference type="FunFam" id="3.40.50.300:FF:000082">
    <property type="entry name" value="ISWI chromatin remodeling complex ATPase ISW1"/>
    <property type="match status" value="1"/>
</dbReference>
<feature type="region of interest" description="Disordered" evidence="10">
    <location>
        <begin position="231"/>
        <end position="271"/>
    </location>
</feature>
<comment type="caution">
    <text evidence="14">The sequence shown here is derived from an EMBL/GenBank/DDBJ whole genome shotgun (WGS) entry which is preliminary data.</text>
</comment>
<feature type="compositionally biased region" description="Basic and acidic residues" evidence="10">
    <location>
        <begin position="1405"/>
        <end position="1420"/>
    </location>
</feature>
<keyword evidence="15" id="KW-1185">Reference proteome</keyword>
<dbReference type="InterPro" id="IPR015195">
    <property type="entry name" value="SLIDE"/>
</dbReference>
<evidence type="ECO:0000256" key="1">
    <source>
        <dbReference type="ARBA" id="ARBA00004123"/>
    </source>
</evidence>
<dbReference type="SUPFAM" id="SSF52540">
    <property type="entry name" value="P-loop containing nucleoside triphosphate hydrolases"/>
    <property type="match status" value="2"/>
</dbReference>
<keyword evidence="5" id="KW-0347">Helicase</keyword>
<dbReference type="Pfam" id="PF09111">
    <property type="entry name" value="SLIDE"/>
    <property type="match status" value="1"/>
</dbReference>
<keyword evidence="6" id="KW-0067">ATP-binding</keyword>
<evidence type="ECO:0000256" key="3">
    <source>
        <dbReference type="ARBA" id="ARBA00022741"/>
    </source>
</evidence>
<dbReference type="GO" id="GO:0034728">
    <property type="term" value="P:nucleosome organization"/>
    <property type="evidence" value="ECO:0007669"/>
    <property type="project" value="TreeGrafter"/>
</dbReference>
<keyword evidence="3" id="KW-0547">Nucleotide-binding</keyword>
<evidence type="ECO:0000256" key="5">
    <source>
        <dbReference type="ARBA" id="ARBA00022806"/>
    </source>
</evidence>
<evidence type="ECO:0000256" key="10">
    <source>
        <dbReference type="SAM" id="MobiDB-lite"/>
    </source>
</evidence>
<dbReference type="GO" id="GO:0005524">
    <property type="term" value="F:ATP binding"/>
    <property type="evidence" value="ECO:0007669"/>
    <property type="project" value="UniProtKB-KW"/>
</dbReference>
<dbReference type="Pfam" id="PF00176">
    <property type="entry name" value="SNF2-rel_dom"/>
    <property type="match status" value="1"/>
</dbReference>
<dbReference type="GO" id="GO:0000785">
    <property type="term" value="C:chromatin"/>
    <property type="evidence" value="ECO:0007669"/>
    <property type="project" value="TreeGrafter"/>
</dbReference>
<evidence type="ECO:0000256" key="9">
    <source>
        <dbReference type="PROSITE-ProRule" id="PRU00267"/>
    </source>
</evidence>
<dbReference type="InterPro" id="IPR027417">
    <property type="entry name" value="P-loop_NTPase"/>
</dbReference>
<feature type="compositionally biased region" description="Basic and acidic residues" evidence="10">
    <location>
        <begin position="145"/>
        <end position="212"/>
    </location>
</feature>
<comment type="subcellular location">
    <subcellularLocation>
        <location evidence="1">Nucleus</location>
    </subcellularLocation>
</comment>
<sequence>MDAKSASGSMDMDVDKNEDNHSTNSTQNSSTLPPISEITIDTQIRKPTSAYMYFNKDNTHKVREELSRDMDSVNMGDVGKKISELWRGLSADERSVYTKMASDDKERYERESRIKDTIVEAEQRRKREALNADAGGDTSKRAGRQKQDAHMAQREAERHVRELKRSSRPLTDEELRQKEEVKRRRKEKAESEKKVQDVHKKNEKEDKKDQKRRLEYLISQSDVFRKLKMGYGSAKDSSSSTPATPSSPSKRNARTYSDADEMDVENDEDDELKENETVFLRKQPDCIKFGQLKDYQLEGLNWMIHLRSKGLNGILADEMGLGKTLQSISILAYQFEALNINGPHLVVVPKSTLSNWMNEFQRWCPVLRVLKFHGNKEWREETVASYLTNAAASDTCYRPTTTDPETGEDDHSNSIRKFDVIVTTYEVINTEKNALKKFPWQYLVIDEAHRLKNEASLFATTVREFKTRNRLLLTGTPLQNNLHELWALLNFLLPDIFSSAEQFDEWFDLDVDDDDAKKSMISTLHKILRPFMLRRLKSDVAKGLPPKTETLLMVGMSAVQKELYKKLLLRDIDSITNKQTGEGARTQVLNILMQLRKACGHPYLFEGVEDRNLDPMGEHVVTNCGKFVLLDKLLKKLKEKGNRVLIFTQMTRILDILEDYMHIRGYEYCRIDGSTDYESRESAIDSYNAPDSTKFCFLLSTRAGGLGINLQTADTVVLYDSDWNPQADLQAQDRAHRIGQKKPVSIYRLVTENTVEEKIVQRAQQKLKLDAMVVQSGKLKEKDKVSKEEVMQAIKYGADKVFRSTESDITDDDIDAILARGEEMTKQLTDKITKAEKGDMLNFSFDTGLSVQTYDGVDYSDAAFRDQLILLNADTLGKRERKQAAAPLTYTPDALVKTRHSQAFAEHTIRLPRSFRLPRMENFMFFDQKRLMQISEWEFEALHMLRQKERRLSQEQQNTMTTILPANIAEEKKKLLAAGFPMFNKRDYFRFVKGISNKGKDSIEAVAADMGVAVDLVEDYAKAFWEVGESHLGEKEWARVMKQFEKGQESVKTRATLSKMLTTYLGMFKDPRNEMTFTARSEKPFVLDSDRSMLVANNKHGYGEWDKIKKEVTSDRGMAFNHQIQGISDKEMSKRIDHRLRMLEREIAQKSGATAANAKAMKAAEEHLKVEHEIASASKGERYTPVVHAAFKETVEKTTQFRENNKELWRKNLLLIEQAAENVRGLTEDARSAIFSGVGNVGVNFSLRGGLEGTGSTEFGIGLGDFSERPQTLLGVELDKKGPGAKKGTRGPKRKKVTIVDEHKPVLAQSIGILGSNERTKIVEEFVAKYPQYHQKDVNDLFGKMTVRKKYPFLPSHVKPNNSRNKCWFYLRAHFYNLASDDDKAMYLGWEAVKLEDDKAYEEELSAKKEKQQRYRDKEKARKKGQKGGDAKMGDVKGGGGAVAAVAAVAAAGAAGPVEGGEDVKAEENVAGMDVVAT</sequence>
<dbReference type="InterPro" id="IPR000330">
    <property type="entry name" value="SNF2_N"/>
</dbReference>
<evidence type="ECO:0000256" key="2">
    <source>
        <dbReference type="ARBA" id="ARBA00009687"/>
    </source>
</evidence>
<dbReference type="GO" id="GO:0016887">
    <property type="term" value="F:ATP hydrolysis activity"/>
    <property type="evidence" value="ECO:0007669"/>
    <property type="project" value="TreeGrafter"/>
</dbReference>
<dbReference type="SUPFAM" id="SSF46689">
    <property type="entry name" value="Homeodomain-like"/>
    <property type="match status" value="1"/>
</dbReference>
<evidence type="ECO:0000256" key="8">
    <source>
        <dbReference type="ARBA" id="ARBA00023242"/>
    </source>
</evidence>
<dbReference type="Pfam" id="PF09011">
    <property type="entry name" value="HMG_box_2"/>
    <property type="match status" value="1"/>
</dbReference>
<dbReference type="InterPro" id="IPR038718">
    <property type="entry name" value="SNF2-like_sf"/>
</dbReference>